<dbReference type="VEuPathDB" id="FungiDB:LEMA_P022820.1"/>
<dbReference type="HOGENOM" id="CLU_2606478_0_0_1"/>
<accession>E5ABW1</accession>
<proteinExistence type="predicted"/>
<reference evidence="4" key="1">
    <citation type="journal article" date="2011" name="Nat. Commun.">
        <title>Effector diversification within compartments of the Leptosphaeria maculans genome affected by Repeat-Induced Point mutations.</title>
        <authorList>
            <person name="Rouxel T."/>
            <person name="Grandaubert J."/>
            <person name="Hane J.K."/>
            <person name="Hoede C."/>
            <person name="van de Wouw A.P."/>
            <person name="Couloux A."/>
            <person name="Dominguez V."/>
            <person name="Anthouard V."/>
            <person name="Bally P."/>
            <person name="Bourras S."/>
            <person name="Cozijnsen A.J."/>
            <person name="Ciuffetti L.M."/>
            <person name="Degrave A."/>
            <person name="Dilmaghani A."/>
            <person name="Duret L."/>
            <person name="Fudal I."/>
            <person name="Goodwin S.B."/>
            <person name="Gout L."/>
            <person name="Glaser N."/>
            <person name="Linglin J."/>
            <person name="Kema G.H.J."/>
            <person name="Lapalu N."/>
            <person name="Lawrence C.B."/>
            <person name="May K."/>
            <person name="Meyer M."/>
            <person name="Ollivier B."/>
            <person name="Poulain J."/>
            <person name="Schoch C.L."/>
            <person name="Simon A."/>
            <person name="Spatafora J.W."/>
            <person name="Stachowiak A."/>
            <person name="Turgeon B.G."/>
            <person name="Tyler B.M."/>
            <person name="Vincent D."/>
            <person name="Weissenbach J."/>
            <person name="Amselem J."/>
            <person name="Quesneville H."/>
            <person name="Oliver R.P."/>
            <person name="Wincker P."/>
            <person name="Balesdent M.-H."/>
            <person name="Howlett B.J."/>
        </authorList>
    </citation>
    <scope>NUCLEOTIDE SEQUENCE [LARGE SCALE GENOMIC DNA]</scope>
    <source>
        <strain evidence="4">JN3 / isolate v23.1.3 / race Av1-4-5-6-7-8</strain>
    </source>
</reference>
<protein>
    <submittedName>
        <fullName evidence="3">Predicted protein</fullName>
    </submittedName>
</protein>
<evidence type="ECO:0000313" key="3">
    <source>
        <dbReference type="EMBL" id="CBY01152.1"/>
    </source>
</evidence>
<feature type="compositionally biased region" description="Polar residues" evidence="1">
    <location>
        <begin position="44"/>
        <end position="65"/>
    </location>
</feature>
<organism evidence="4">
    <name type="scientific">Leptosphaeria maculans (strain JN3 / isolate v23.1.3 / race Av1-4-5-6-7-8)</name>
    <name type="common">Blackleg fungus</name>
    <name type="synonym">Phoma lingam</name>
    <dbReference type="NCBI Taxonomy" id="985895"/>
    <lineage>
        <taxon>Eukaryota</taxon>
        <taxon>Fungi</taxon>
        <taxon>Dikarya</taxon>
        <taxon>Ascomycota</taxon>
        <taxon>Pezizomycotina</taxon>
        <taxon>Dothideomycetes</taxon>
        <taxon>Pleosporomycetidae</taxon>
        <taxon>Pleosporales</taxon>
        <taxon>Pleosporineae</taxon>
        <taxon>Leptosphaeriaceae</taxon>
        <taxon>Plenodomus</taxon>
        <taxon>Plenodomus lingam/Leptosphaeria maculans species complex</taxon>
    </lineage>
</organism>
<dbReference type="EMBL" id="FP929138">
    <property type="protein sequence ID" value="CBY01152.1"/>
    <property type="molecule type" value="Genomic_DNA"/>
</dbReference>
<keyword evidence="2" id="KW-0732">Signal</keyword>
<gene>
    <name evidence="3" type="ORF">LEMA_P022820.1</name>
</gene>
<feature type="signal peptide" evidence="2">
    <location>
        <begin position="1"/>
        <end position="16"/>
    </location>
</feature>
<keyword evidence="4" id="KW-1185">Reference proteome</keyword>
<dbReference type="AlphaFoldDB" id="E5ABW1"/>
<sequence>MIIALRICIVIFSIIHTPFNPTPQSTRTEGKKGKGANRAPPTTPATKPSNPSTIPNSKQTPSNFSTEREGGEVKPSIGH</sequence>
<dbReference type="InParanoid" id="E5ABW1"/>
<feature type="chain" id="PRO_5003193644" evidence="2">
    <location>
        <begin position="17"/>
        <end position="79"/>
    </location>
</feature>
<dbReference type="Proteomes" id="UP000002668">
    <property type="component" value="Genome"/>
</dbReference>
<evidence type="ECO:0000256" key="2">
    <source>
        <dbReference type="SAM" id="SignalP"/>
    </source>
</evidence>
<feature type="region of interest" description="Disordered" evidence="1">
    <location>
        <begin position="18"/>
        <end position="79"/>
    </location>
</feature>
<evidence type="ECO:0000256" key="1">
    <source>
        <dbReference type="SAM" id="MobiDB-lite"/>
    </source>
</evidence>
<name>E5ABW1_LEPMJ</name>
<evidence type="ECO:0000313" key="4">
    <source>
        <dbReference type="Proteomes" id="UP000002668"/>
    </source>
</evidence>